<dbReference type="OrthoDB" id="9049620at2759"/>
<accession>A0A7L2KUY3</accession>
<evidence type="ECO:0000313" key="3">
    <source>
        <dbReference type="Proteomes" id="UP000549157"/>
    </source>
</evidence>
<organism evidence="2 3">
    <name type="scientific">Zosterops hypoxanthus</name>
    <dbReference type="NCBI Taxonomy" id="2485327"/>
    <lineage>
        <taxon>Eukaryota</taxon>
        <taxon>Metazoa</taxon>
        <taxon>Chordata</taxon>
        <taxon>Craniata</taxon>
        <taxon>Vertebrata</taxon>
        <taxon>Euteleostomi</taxon>
        <taxon>Archelosauria</taxon>
        <taxon>Archosauria</taxon>
        <taxon>Dinosauria</taxon>
        <taxon>Saurischia</taxon>
        <taxon>Theropoda</taxon>
        <taxon>Coelurosauria</taxon>
        <taxon>Aves</taxon>
        <taxon>Neognathae</taxon>
        <taxon>Neoaves</taxon>
        <taxon>Telluraves</taxon>
        <taxon>Australaves</taxon>
        <taxon>Passeriformes</taxon>
        <taxon>Sylvioidea</taxon>
        <taxon>Zosteropidae</taxon>
        <taxon>Zosterops</taxon>
    </lineage>
</organism>
<sequence>GRPRVRSRGKNLWGHLLFPDILECSLEEDSEGYWRAAVTLDPATAQPQILMSPDGWAAGCQELPPAPLPSGMEHLCCVLGWPGFVGGWHSWAVKVHPAPDWALGVVREFVSRK</sequence>
<dbReference type="EMBL" id="VWYL01023048">
    <property type="protein sequence ID" value="NXR39072.1"/>
    <property type="molecule type" value="Genomic_DNA"/>
</dbReference>
<evidence type="ECO:0000313" key="2">
    <source>
        <dbReference type="EMBL" id="NXR39072.1"/>
    </source>
</evidence>
<dbReference type="PROSITE" id="PS50188">
    <property type="entry name" value="B302_SPRY"/>
    <property type="match status" value="1"/>
</dbReference>
<feature type="non-terminal residue" evidence="2">
    <location>
        <position position="113"/>
    </location>
</feature>
<reference evidence="2 3" key="1">
    <citation type="submission" date="2019-09" db="EMBL/GenBank/DDBJ databases">
        <title>Bird 10,000 Genomes (B10K) Project - Family phase.</title>
        <authorList>
            <person name="Zhang G."/>
        </authorList>
    </citation>
    <scope>NUCLEOTIDE SEQUENCE [LARGE SCALE GENOMIC DNA]</scope>
    <source>
        <strain evidence="2">B10K-DU-001-36</strain>
        <tissue evidence="2">Muscle</tissue>
    </source>
</reference>
<dbReference type="InterPro" id="IPR013320">
    <property type="entry name" value="ConA-like_dom_sf"/>
</dbReference>
<protein>
    <submittedName>
        <fullName evidence="2">TRI11 ligase</fullName>
    </submittedName>
</protein>
<dbReference type="GO" id="GO:0016874">
    <property type="term" value="F:ligase activity"/>
    <property type="evidence" value="ECO:0007669"/>
    <property type="project" value="UniProtKB-KW"/>
</dbReference>
<proteinExistence type="predicted"/>
<dbReference type="PRINTS" id="PR01407">
    <property type="entry name" value="BUTYPHLNCDUF"/>
</dbReference>
<evidence type="ECO:0000259" key="1">
    <source>
        <dbReference type="PROSITE" id="PS50188"/>
    </source>
</evidence>
<dbReference type="PANTHER" id="PTHR24103">
    <property type="entry name" value="E3 UBIQUITIN-PROTEIN LIGASE TRIM"/>
    <property type="match status" value="1"/>
</dbReference>
<dbReference type="InterPro" id="IPR043136">
    <property type="entry name" value="B30.2/SPRY_sf"/>
</dbReference>
<comment type="caution">
    <text evidence="2">The sequence shown here is derived from an EMBL/GenBank/DDBJ whole genome shotgun (WGS) entry which is preliminary data.</text>
</comment>
<dbReference type="AlphaFoldDB" id="A0A7L2KUY3"/>
<dbReference type="SUPFAM" id="SSF49899">
    <property type="entry name" value="Concanavalin A-like lectins/glucanases"/>
    <property type="match status" value="1"/>
</dbReference>
<dbReference type="Proteomes" id="UP000549157">
    <property type="component" value="Unassembled WGS sequence"/>
</dbReference>
<dbReference type="InterPro" id="IPR003879">
    <property type="entry name" value="Butyrophylin_SPRY"/>
</dbReference>
<feature type="non-terminal residue" evidence="2">
    <location>
        <position position="1"/>
    </location>
</feature>
<keyword evidence="3" id="KW-1185">Reference proteome</keyword>
<keyword evidence="2" id="KW-0436">Ligase</keyword>
<dbReference type="InterPro" id="IPR001870">
    <property type="entry name" value="B30.2/SPRY"/>
</dbReference>
<dbReference type="InterPro" id="IPR050143">
    <property type="entry name" value="TRIM/RBCC"/>
</dbReference>
<name>A0A7L2KUY3_9PASS</name>
<dbReference type="Gene3D" id="2.60.120.920">
    <property type="match status" value="1"/>
</dbReference>
<feature type="domain" description="B30.2/SPRY" evidence="1">
    <location>
        <begin position="17"/>
        <end position="113"/>
    </location>
</feature>
<gene>
    <name evidence="2" type="primary">Trim11</name>
    <name evidence="2" type="ORF">ZOSHYP_R15113</name>
</gene>